<sequence>MKKIEKIGLCACLLLMTNFAQSQGSNGMSACISLHEVVTSVIERKAKGIPKQVMISRLAPKRVLEQSEFTSPKEIIALNMHEIIDDVYDFETPDRDVYAHYAVEKCLVRVDGGIVKPYQLLFSNLKKCGTLHTGIVQRQCVSAALRH</sequence>
<reference evidence="2 3" key="1">
    <citation type="submission" date="2014-12" db="EMBL/GenBank/DDBJ databases">
        <title>Draft Genome Sequence of Pseudoalteromonas luteoviolacea HI1.</title>
        <authorList>
            <person name="Asahina A.Y."/>
            <person name="Hadfield M.G."/>
        </authorList>
    </citation>
    <scope>NUCLEOTIDE SEQUENCE [LARGE SCALE GENOMIC DNA]</scope>
    <source>
        <strain evidence="2 3">HI1</strain>
    </source>
</reference>
<organism evidence="2 3">
    <name type="scientific">Pseudoalteromonas luteoviolacea</name>
    <dbReference type="NCBI Taxonomy" id="43657"/>
    <lineage>
        <taxon>Bacteria</taxon>
        <taxon>Pseudomonadati</taxon>
        <taxon>Pseudomonadota</taxon>
        <taxon>Gammaproteobacteria</taxon>
        <taxon>Alteromonadales</taxon>
        <taxon>Pseudoalteromonadaceae</taxon>
        <taxon>Pseudoalteromonas</taxon>
    </lineage>
</organism>
<protein>
    <submittedName>
        <fullName evidence="2">Uncharacterized protein</fullName>
    </submittedName>
</protein>
<accession>A0A0C1MR80</accession>
<dbReference type="PROSITE" id="PS51257">
    <property type="entry name" value="PROKAR_LIPOPROTEIN"/>
    <property type="match status" value="1"/>
</dbReference>
<dbReference type="EMBL" id="JWIC01000005">
    <property type="protein sequence ID" value="KID57153.1"/>
    <property type="molecule type" value="Genomic_DNA"/>
</dbReference>
<dbReference type="AlphaFoldDB" id="A0A0C1MR80"/>
<evidence type="ECO:0000256" key="1">
    <source>
        <dbReference type="SAM" id="SignalP"/>
    </source>
</evidence>
<feature type="chain" id="PRO_5002136096" evidence="1">
    <location>
        <begin position="23"/>
        <end position="147"/>
    </location>
</feature>
<dbReference type="OrthoDB" id="9971220at2"/>
<keyword evidence="1" id="KW-0732">Signal</keyword>
<gene>
    <name evidence="2" type="ORF">JF50_07890</name>
</gene>
<evidence type="ECO:0000313" key="2">
    <source>
        <dbReference type="EMBL" id="KID57153.1"/>
    </source>
</evidence>
<dbReference type="RefSeq" id="WP_039608930.1">
    <property type="nucleotide sequence ID" value="NZ_JWIC01000005.1"/>
</dbReference>
<comment type="caution">
    <text evidence="2">The sequence shown here is derived from an EMBL/GenBank/DDBJ whole genome shotgun (WGS) entry which is preliminary data.</text>
</comment>
<evidence type="ECO:0000313" key="3">
    <source>
        <dbReference type="Proteomes" id="UP000031327"/>
    </source>
</evidence>
<name>A0A0C1MR80_9GAMM</name>
<dbReference type="Proteomes" id="UP000031327">
    <property type="component" value="Unassembled WGS sequence"/>
</dbReference>
<proteinExistence type="predicted"/>
<feature type="signal peptide" evidence="1">
    <location>
        <begin position="1"/>
        <end position="22"/>
    </location>
</feature>